<dbReference type="EMBL" id="BAABUK010000008">
    <property type="protein sequence ID" value="GAA5810897.1"/>
    <property type="molecule type" value="Genomic_DNA"/>
</dbReference>
<dbReference type="PROSITE" id="PS00107">
    <property type="entry name" value="PROTEIN_KINASE_ATP"/>
    <property type="match status" value="1"/>
</dbReference>
<evidence type="ECO:0000256" key="3">
    <source>
        <dbReference type="ARBA" id="ARBA00022679"/>
    </source>
</evidence>
<feature type="binding site" evidence="9">
    <location>
        <position position="57"/>
    </location>
    <ligand>
        <name>ATP</name>
        <dbReference type="ChEBI" id="CHEBI:30616"/>
    </ligand>
</feature>
<feature type="compositionally biased region" description="Polar residues" evidence="10">
    <location>
        <begin position="845"/>
        <end position="868"/>
    </location>
</feature>
<dbReference type="Gene3D" id="3.30.310.80">
    <property type="entry name" value="Kinase associated domain 1, KA1"/>
    <property type="match status" value="1"/>
</dbReference>
<dbReference type="PROSITE" id="PS50011">
    <property type="entry name" value="PROTEIN_KINASE_DOM"/>
    <property type="match status" value="1"/>
</dbReference>
<feature type="region of interest" description="Disordered" evidence="10">
    <location>
        <begin position="328"/>
        <end position="429"/>
    </location>
</feature>
<dbReference type="InterPro" id="IPR028375">
    <property type="entry name" value="KA1/Ssp2_C"/>
</dbReference>
<gene>
    <name evidence="13" type="ORF">MFLAVUS_004325</name>
</gene>
<feature type="region of interest" description="Disordered" evidence="10">
    <location>
        <begin position="909"/>
        <end position="965"/>
    </location>
</feature>
<evidence type="ECO:0000259" key="12">
    <source>
        <dbReference type="PROSITE" id="PS50032"/>
    </source>
</evidence>
<evidence type="ECO:0000256" key="5">
    <source>
        <dbReference type="ARBA" id="ARBA00022777"/>
    </source>
</evidence>
<dbReference type="Pfam" id="PF02149">
    <property type="entry name" value="KA1"/>
    <property type="match status" value="1"/>
</dbReference>
<dbReference type="Pfam" id="PF00069">
    <property type="entry name" value="Pkinase"/>
    <property type="match status" value="1"/>
</dbReference>
<comment type="catalytic activity">
    <reaction evidence="7">
        <text>L-threonyl-[protein] + ATP = O-phospho-L-threonyl-[protein] + ADP + H(+)</text>
        <dbReference type="Rhea" id="RHEA:46608"/>
        <dbReference type="Rhea" id="RHEA-COMP:11060"/>
        <dbReference type="Rhea" id="RHEA-COMP:11605"/>
        <dbReference type="ChEBI" id="CHEBI:15378"/>
        <dbReference type="ChEBI" id="CHEBI:30013"/>
        <dbReference type="ChEBI" id="CHEBI:30616"/>
        <dbReference type="ChEBI" id="CHEBI:61977"/>
        <dbReference type="ChEBI" id="CHEBI:456216"/>
        <dbReference type="EC" id="2.7.11.1"/>
    </reaction>
</comment>
<comment type="caution">
    <text evidence="13">The sequence shown here is derived from an EMBL/GenBank/DDBJ whole genome shotgun (WGS) entry which is preliminary data.</text>
</comment>
<evidence type="ECO:0000256" key="9">
    <source>
        <dbReference type="PROSITE-ProRule" id="PRU10141"/>
    </source>
</evidence>
<feature type="domain" description="KA1" evidence="12">
    <location>
        <begin position="1179"/>
        <end position="1229"/>
    </location>
</feature>
<feature type="compositionally biased region" description="Polar residues" evidence="10">
    <location>
        <begin position="377"/>
        <end position="390"/>
    </location>
</feature>
<feature type="region of interest" description="Disordered" evidence="10">
    <location>
        <begin position="664"/>
        <end position="688"/>
    </location>
</feature>
<evidence type="ECO:0000256" key="8">
    <source>
        <dbReference type="ARBA" id="ARBA00048679"/>
    </source>
</evidence>
<feature type="compositionally biased region" description="Polar residues" evidence="10">
    <location>
        <begin position="724"/>
        <end position="734"/>
    </location>
</feature>
<feature type="domain" description="Protein kinase" evidence="11">
    <location>
        <begin position="24"/>
        <end position="278"/>
    </location>
</feature>
<protein>
    <recommendedName>
        <fullName evidence="1">non-specific serine/threonine protein kinase</fullName>
        <ecNumber evidence="1">2.7.11.1</ecNumber>
    </recommendedName>
</protein>
<feature type="compositionally biased region" description="Low complexity" evidence="10">
    <location>
        <begin position="815"/>
        <end position="825"/>
    </location>
</feature>
<dbReference type="Gene3D" id="1.10.510.10">
    <property type="entry name" value="Transferase(Phosphotransferase) domain 1"/>
    <property type="match status" value="1"/>
</dbReference>
<evidence type="ECO:0000313" key="14">
    <source>
        <dbReference type="Proteomes" id="UP001473302"/>
    </source>
</evidence>
<feature type="compositionally biased region" description="Polar residues" evidence="10">
    <location>
        <begin position="452"/>
        <end position="470"/>
    </location>
</feature>
<dbReference type="InterPro" id="IPR008271">
    <property type="entry name" value="Ser/Thr_kinase_AS"/>
</dbReference>
<dbReference type="EC" id="2.7.11.1" evidence="1"/>
<dbReference type="InterPro" id="IPR000719">
    <property type="entry name" value="Prot_kinase_dom"/>
</dbReference>
<keyword evidence="3" id="KW-0808">Transferase</keyword>
<evidence type="ECO:0000256" key="7">
    <source>
        <dbReference type="ARBA" id="ARBA00047899"/>
    </source>
</evidence>
<dbReference type="InterPro" id="IPR011009">
    <property type="entry name" value="Kinase-like_dom_sf"/>
</dbReference>
<proteinExistence type="predicted"/>
<dbReference type="PANTHER" id="PTHR24346">
    <property type="entry name" value="MAP/MICROTUBULE AFFINITY-REGULATING KINASE"/>
    <property type="match status" value="1"/>
</dbReference>
<sequence>MTNMLTSKSPKRPVQKKQNKLGPYNLLQTLGEGEFGKVKLGIHSETGQEVAIKLIKKEGVGSDTRINKVEREISVLKTLNHPYIVKLFNVVETEKYIGGELFEYILAHRYLKEKDAKRFFAQLISSVQYMHKRKIVHRDLKLENLLLDKNRNIIVTDFGFANQFSSAADDLMATTCGSPCYAAPELVVNAGLYAGSAVDIWSCGVILYAMLCGFLPFDDDPSNPDSDNINQLYRYILSTHLMFPAYVSLDARDLLQRMLVPDPAKRCSLDYIIRHPWLDSHRDFLRKDASQIRMDALTASRLSSTPATPATNIENATNLVLTNSVSTTVQSSTDKKLAGENQPASRKTHIPVASRDRFAPVANDRFITESKPRSSNEKSVSPSSTANGKTSAFRHFSIGRSSATTTPVDRPTVHATVTPTTTTRNSKVPSFITRKPVKQEDEAITIEDIVQDTDNNPEKSLSSPLNSQDTKIPTVSAFGSIRKNQRRGTDKFLSFFTSGRASHIPVSANNNRNEDSIFNMVKDDDNEEQHTEKMNESHTEDSLHLAANEDDNEEDYKVRMLQSPSETSTIGGSTPSLCISSAMSDPSSPLSPNGTPQQQNIIKSKPAVTTNYRSRSAQVHIDTSTSSISLTDDNVATSPTIVGDTIEEEVEDEGSADEAALVSSFSFRDEETSSSLSRQQYKSIDRGSSMSAASILSENSMSMTSSILSFKDTPKRTTPIYSAQKTASSSLIMRQQQQQQHYPSDNNSSILSADQHDNASISSAGTSPRPEVSTSGKYNTKSVVSNAMGDGGRKAMAAVRRSIYRKHRSQPPPHSETSSQTSSQHGTKEPSISFGRSRFEETGNVYETPSHRNTWSSGNMMPSSSELTSAVAEPVLTSNKSSTTNNAAAPAKKTGKKMMDWIKKKSHAKEAKKDMHNTIQPTAKLNSSAQITTKSRKQSAKSDPPAAAVTPKANTNVTVNNKYNPQSTISRKNVVSILEPTRRPRISILPSVSPPPLERKIEEPIAVIESESSSRRKNRALSGNESDLPGAIKISIDERIQIHQGAIDRSALTSQPPADIIKDIKRILRILGIEAKLEVGTSPFVLKCSRRKAKSFIAAELLKKKDNKNEEEDDDEDFLGEVYKSNDDQFVINDSNITTTSEMSLLAPSHIDNQSVSSASSSGVATDARGLEPIYGDASIDNGDEVRFAVEVCRFKNLPGLYIVDIRRLRGNVWAYKFLYHKLIDFLNAGRDSGYVL</sequence>
<name>A0ABP9YVK0_9FUNG</name>
<evidence type="ECO:0000256" key="10">
    <source>
        <dbReference type="SAM" id="MobiDB-lite"/>
    </source>
</evidence>
<organism evidence="13 14">
    <name type="scientific">Mucor flavus</name>
    <dbReference type="NCBI Taxonomy" id="439312"/>
    <lineage>
        <taxon>Eukaryota</taxon>
        <taxon>Fungi</taxon>
        <taxon>Fungi incertae sedis</taxon>
        <taxon>Mucoromycota</taxon>
        <taxon>Mucoromycotina</taxon>
        <taxon>Mucoromycetes</taxon>
        <taxon>Mucorales</taxon>
        <taxon>Mucorineae</taxon>
        <taxon>Mucoraceae</taxon>
        <taxon>Mucor</taxon>
    </lineage>
</organism>
<dbReference type="SUPFAM" id="SSF56112">
    <property type="entry name" value="Protein kinase-like (PK-like)"/>
    <property type="match status" value="1"/>
</dbReference>
<keyword evidence="6 9" id="KW-0067">ATP-binding</keyword>
<dbReference type="PROSITE" id="PS50032">
    <property type="entry name" value="KA1"/>
    <property type="match status" value="1"/>
</dbReference>
<feature type="region of interest" description="Disordered" evidence="10">
    <location>
        <begin position="525"/>
        <end position="549"/>
    </location>
</feature>
<dbReference type="InterPro" id="IPR017441">
    <property type="entry name" value="Protein_kinase_ATP_BS"/>
</dbReference>
<feature type="compositionally biased region" description="Polar residues" evidence="10">
    <location>
        <begin position="741"/>
        <end position="785"/>
    </location>
</feature>
<feature type="compositionally biased region" description="Polar residues" evidence="10">
    <location>
        <begin position="952"/>
        <end position="965"/>
    </location>
</feature>
<comment type="catalytic activity">
    <reaction evidence="8">
        <text>L-seryl-[protein] + ATP = O-phospho-L-seryl-[protein] + ADP + H(+)</text>
        <dbReference type="Rhea" id="RHEA:17989"/>
        <dbReference type="Rhea" id="RHEA-COMP:9863"/>
        <dbReference type="Rhea" id="RHEA-COMP:11604"/>
        <dbReference type="ChEBI" id="CHEBI:15378"/>
        <dbReference type="ChEBI" id="CHEBI:29999"/>
        <dbReference type="ChEBI" id="CHEBI:30616"/>
        <dbReference type="ChEBI" id="CHEBI:83421"/>
        <dbReference type="ChEBI" id="CHEBI:456216"/>
        <dbReference type="EC" id="2.7.11.1"/>
    </reaction>
</comment>
<reference evidence="13 14" key="1">
    <citation type="submission" date="2024-04" db="EMBL/GenBank/DDBJ databases">
        <title>genome sequences of Mucor flavus KT1a and Helicostylum pulchrum KT1b strains isolated from the surface of a dry-aged beef.</title>
        <authorList>
            <person name="Toyotome T."/>
            <person name="Hosono M."/>
            <person name="Torimaru M."/>
            <person name="Fukuda K."/>
            <person name="Mikami N."/>
        </authorList>
    </citation>
    <scope>NUCLEOTIDE SEQUENCE [LARGE SCALE GENOMIC DNA]</scope>
    <source>
        <strain evidence="13 14">KT1a</strain>
    </source>
</reference>
<feature type="compositionally biased region" description="Basic and acidic residues" evidence="10">
    <location>
        <begin position="528"/>
        <end position="543"/>
    </location>
</feature>
<feature type="compositionally biased region" description="Low complexity" evidence="10">
    <location>
        <begin position="413"/>
        <end position="423"/>
    </location>
</feature>
<accession>A0ABP9YVK0</accession>
<dbReference type="PROSITE" id="PS00108">
    <property type="entry name" value="PROTEIN_KINASE_ST"/>
    <property type="match status" value="1"/>
</dbReference>
<feature type="compositionally biased region" description="Polar residues" evidence="10">
    <location>
        <begin position="673"/>
        <end position="688"/>
    </location>
</feature>
<evidence type="ECO:0000256" key="2">
    <source>
        <dbReference type="ARBA" id="ARBA00022527"/>
    </source>
</evidence>
<evidence type="ECO:0000313" key="13">
    <source>
        <dbReference type="EMBL" id="GAA5810897.1"/>
    </source>
</evidence>
<keyword evidence="5" id="KW-0418">Kinase</keyword>
<evidence type="ECO:0000256" key="1">
    <source>
        <dbReference type="ARBA" id="ARBA00012513"/>
    </source>
</evidence>
<feature type="compositionally biased region" description="Basic and acidic residues" evidence="10">
    <location>
        <begin position="366"/>
        <end position="376"/>
    </location>
</feature>
<dbReference type="PANTHER" id="PTHR24346:SF110">
    <property type="entry name" value="NON-SPECIFIC SERINE_THREONINE PROTEIN KINASE"/>
    <property type="match status" value="1"/>
</dbReference>
<evidence type="ECO:0000256" key="4">
    <source>
        <dbReference type="ARBA" id="ARBA00022741"/>
    </source>
</evidence>
<feature type="compositionally biased region" description="Low complexity" evidence="10">
    <location>
        <begin position="877"/>
        <end position="892"/>
    </location>
</feature>
<evidence type="ECO:0000259" key="11">
    <source>
        <dbReference type="PROSITE" id="PS50011"/>
    </source>
</evidence>
<keyword evidence="2" id="KW-0723">Serine/threonine-protein kinase</keyword>
<keyword evidence="14" id="KW-1185">Reference proteome</keyword>
<evidence type="ECO:0000256" key="6">
    <source>
        <dbReference type="ARBA" id="ARBA00022840"/>
    </source>
</evidence>
<keyword evidence="4 9" id="KW-0547">Nucleotide-binding</keyword>
<dbReference type="SMART" id="SM00220">
    <property type="entry name" value="S_TKc"/>
    <property type="match status" value="1"/>
</dbReference>
<dbReference type="SUPFAM" id="SSF103243">
    <property type="entry name" value="KA1-like"/>
    <property type="match status" value="1"/>
</dbReference>
<dbReference type="Proteomes" id="UP001473302">
    <property type="component" value="Unassembled WGS sequence"/>
</dbReference>
<dbReference type="InterPro" id="IPR001772">
    <property type="entry name" value="KA1_dom"/>
</dbReference>
<feature type="region of interest" description="Disordered" evidence="10">
    <location>
        <begin position="724"/>
        <end position="897"/>
    </location>
</feature>
<feature type="compositionally biased region" description="Polar residues" evidence="10">
    <location>
        <begin position="917"/>
        <end position="933"/>
    </location>
</feature>
<feature type="region of interest" description="Disordered" evidence="10">
    <location>
        <begin position="450"/>
        <end position="470"/>
    </location>
</feature>